<reference evidence="2" key="1">
    <citation type="submission" date="2023-03" db="EMBL/GenBank/DDBJ databases">
        <title>Massive genome expansion in bonnet fungi (Mycena s.s.) driven by repeated elements and novel gene families across ecological guilds.</title>
        <authorList>
            <consortium name="Lawrence Berkeley National Laboratory"/>
            <person name="Harder C.B."/>
            <person name="Miyauchi S."/>
            <person name="Viragh M."/>
            <person name="Kuo A."/>
            <person name="Thoen E."/>
            <person name="Andreopoulos B."/>
            <person name="Lu D."/>
            <person name="Skrede I."/>
            <person name="Drula E."/>
            <person name="Henrissat B."/>
            <person name="Morin E."/>
            <person name="Kohler A."/>
            <person name="Barry K."/>
            <person name="LaButti K."/>
            <person name="Morin E."/>
            <person name="Salamov A."/>
            <person name="Lipzen A."/>
            <person name="Mereny Z."/>
            <person name="Hegedus B."/>
            <person name="Baldrian P."/>
            <person name="Stursova M."/>
            <person name="Weitz H."/>
            <person name="Taylor A."/>
            <person name="Grigoriev I.V."/>
            <person name="Nagy L.G."/>
            <person name="Martin F."/>
            <person name="Kauserud H."/>
        </authorList>
    </citation>
    <scope>NUCLEOTIDE SEQUENCE</scope>
    <source>
        <strain evidence="2">9144</strain>
    </source>
</reference>
<dbReference type="InterPro" id="IPR006076">
    <property type="entry name" value="FAD-dep_OxRdtase"/>
</dbReference>
<dbReference type="Pfam" id="PF01266">
    <property type="entry name" value="DAO"/>
    <property type="match status" value="1"/>
</dbReference>
<gene>
    <name evidence="2" type="ORF">GGX14DRAFT_531790</name>
</gene>
<dbReference type="AlphaFoldDB" id="A0AAD7E1X2"/>
<dbReference type="InterPro" id="IPR036188">
    <property type="entry name" value="FAD/NAD-bd_sf"/>
</dbReference>
<evidence type="ECO:0000313" key="2">
    <source>
        <dbReference type="EMBL" id="KAJ7224226.1"/>
    </source>
</evidence>
<dbReference type="Gene3D" id="3.50.50.60">
    <property type="entry name" value="FAD/NAD(P)-binding domain"/>
    <property type="match status" value="1"/>
</dbReference>
<keyword evidence="3" id="KW-1185">Reference proteome</keyword>
<dbReference type="GO" id="GO:0005737">
    <property type="term" value="C:cytoplasm"/>
    <property type="evidence" value="ECO:0007669"/>
    <property type="project" value="TreeGrafter"/>
</dbReference>
<accession>A0AAD7E1X2</accession>
<sequence>MGASLSRLRLLFKSLRAITAAYQELSRRIKQSPGIPASGPTTPYWTMPASQLARHGSDANLPAYADVLIIGSGITGTAFARTLLSLTSKDADVVNSPQVVMLEARDACSGATARNGGHITPPLYHDYRALKEAHGAERAKEIIRFRLAHLAELLQVSREENIDDSSQCRTVETFDMFFDAAMFEVAVRNLAIYLDEMPEQRKLWRVVSADECIKDLQFSPTVVGAIATTAGAIHPYRFVTGILTRLLARHPKNFHLFTHTPCLSISSPPSSKASEPFYTVFTKNGVIRTRHIVHATNAWASHLLSPMRGKIVPVRGHMSAQRPGMGLGRVNAPLENTSFKSASDSVLTLTDNAGTSASNSWLGTRSFIMHSNGKYDYLTQQPTGSACSSSFYPPPDAEFMFGGGAAHGEIADEAFMHEIGVADDRDCDLDTGAYLGGALSMYFSGWGAEGRDSKCTPSLADGKIDSGRMKKLWSGILGISADGRPWVGRLPAKMTGRPVPKPKASSPDTSQLAAPGEWISAGYSGEGMVHAFLSGKALAHMVLGNTADKLLPELLLVTEARWKKANLEDLIRNL</sequence>
<name>A0AAD7E1X2_9AGAR</name>
<evidence type="ECO:0000259" key="1">
    <source>
        <dbReference type="Pfam" id="PF01266"/>
    </source>
</evidence>
<dbReference type="SUPFAM" id="SSF51905">
    <property type="entry name" value="FAD/NAD(P)-binding domain"/>
    <property type="match status" value="1"/>
</dbReference>
<dbReference type="EMBL" id="JARJCW010000005">
    <property type="protein sequence ID" value="KAJ7224226.1"/>
    <property type="molecule type" value="Genomic_DNA"/>
</dbReference>
<organism evidence="2 3">
    <name type="scientific">Mycena pura</name>
    <dbReference type="NCBI Taxonomy" id="153505"/>
    <lineage>
        <taxon>Eukaryota</taxon>
        <taxon>Fungi</taxon>
        <taxon>Dikarya</taxon>
        <taxon>Basidiomycota</taxon>
        <taxon>Agaricomycotina</taxon>
        <taxon>Agaricomycetes</taxon>
        <taxon>Agaricomycetidae</taxon>
        <taxon>Agaricales</taxon>
        <taxon>Marasmiineae</taxon>
        <taxon>Mycenaceae</taxon>
        <taxon>Mycena</taxon>
    </lineage>
</organism>
<dbReference type="Gene3D" id="3.30.9.10">
    <property type="entry name" value="D-Amino Acid Oxidase, subunit A, domain 2"/>
    <property type="match status" value="1"/>
</dbReference>
<evidence type="ECO:0000313" key="3">
    <source>
        <dbReference type="Proteomes" id="UP001219525"/>
    </source>
</evidence>
<comment type="caution">
    <text evidence="2">The sequence shown here is derived from an EMBL/GenBank/DDBJ whole genome shotgun (WGS) entry which is preliminary data.</text>
</comment>
<proteinExistence type="predicted"/>
<feature type="domain" description="FAD dependent oxidoreductase" evidence="1">
    <location>
        <begin position="66"/>
        <end position="541"/>
    </location>
</feature>
<dbReference type="PANTHER" id="PTHR13847">
    <property type="entry name" value="SARCOSINE DEHYDROGENASE-RELATED"/>
    <property type="match status" value="1"/>
</dbReference>
<dbReference type="PANTHER" id="PTHR13847:SF213">
    <property type="entry name" value="DEPENDENT OXIDOREDUCTASE, PUTATIVE-RELATED"/>
    <property type="match status" value="1"/>
</dbReference>
<protein>
    <submittedName>
        <fullName evidence="2">Nucleotide-binding domain-containing protein</fullName>
    </submittedName>
</protein>
<dbReference type="Proteomes" id="UP001219525">
    <property type="component" value="Unassembled WGS sequence"/>
</dbReference>